<evidence type="ECO:0000256" key="1">
    <source>
        <dbReference type="ARBA" id="ARBA00004651"/>
    </source>
</evidence>
<proteinExistence type="predicted"/>
<evidence type="ECO:0000313" key="8">
    <source>
        <dbReference type="Proteomes" id="UP000203464"/>
    </source>
</evidence>
<keyword evidence="3 6" id="KW-0812">Transmembrane</keyword>
<feature type="transmembrane region" description="Helical" evidence="6">
    <location>
        <begin position="283"/>
        <end position="303"/>
    </location>
</feature>
<feature type="transmembrane region" description="Helical" evidence="6">
    <location>
        <begin position="209"/>
        <end position="226"/>
    </location>
</feature>
<evidence type="ECO:0000256" key="6">
    <source>
        <dbReference type="SAM" id="Phobius"/>
    </source>
</evidence>
<dbReference type="InterPro" id="IPR001851">
    <property type="entry name" value="ABC_transp_permease"/>
</dbReference>
<dbReference type="PANTHER" id="PTHR43370:SF1">
    <property type="entry name" value="GUANOSINE ABC TRANSPORTER PERMEASE PROTEIN NUPQ"/>
    <property type="match status" value="1"/>
</dbReference>
<dbReference type="Proteomes" id="UP000203464">
    <property type="component" value="Unassembled WGS sequence"/>
</dbReference>
<dbReference type="Pfam" id="PF02653">
    <property type="entry name" value="BPD_transp_2"/>
    <property type="match status" value="1"/>
</dbReference>
<keyword evidence="5 6" id="KW-0472">Membrane</keyword>
<feature type="transmembrane region" description="Helical" evidence="6">
    <location>
        <begin position="352"/>
        <end position="371"/>
    </location>
</feature>
<keyword evidence="8" id="KW-1185">Reference proteome</keyword>
<evidence type="ECO:0000256" key="2">
    <source>
        <dbReference type="ARBA" id="ARBA00022475"/>
    </source>
</evidence>
<evidence type="ECO:0000256" key="3">
    <source>
        <dbReference type="ARBA" id="ARBA00022692"/>
    </source>
</evidence>
<keyword evidence="4 6" id="KW-1133">Transmembrane helix</keyword>
<comment type="subcellular location">
    <subcellularLocation>
        <location evidence="1">Cell membrane</location>
        <topology evidence="1">Multi-pass membrane protein</topology>
    </subcellularLocation>
</comment>
<protein>
    <submittedName>
        <fullName evidence="7">L-arabinose transporter permease protein</fullName>
    </submittedName>
</protein>
<gene>
    <name evidence="7" type="ORF">OCA8868_01844</name>
</gene>
<feature type="transmembrane region" description="Helical" evidence="6">
    <location>
        <begin position="91"/>
        <end position="113"/>
    </location>
</feature>
<evidence type="ECO:0000256" key="5">
    <source>
        <dbReference type="ARBA" id="ARBA00023136"/>
    </source>
</evidence>
<feature type="transmembrane region" description="Helical" evidence="6">
    <location>
        <begin position="12"/>
        <end position="30"/>
    </location>
</feature>
<feature type="transmembrane region" description="Helical" evidence="6">
    <location>
        <begin position="65"/>
        <end position="84"/>
    </location>
</feature>
<dbReference type="GO" id="GO:0005886">
    <property type="term" value="C:plasma membrane"/>
    <property type="evidence" value="ECO:0007669"/>
    <property type="project" value="UniProtKB-SubCell"/>
</dbReference>
<dbReference type="CDD" id="cd06580">
    <property type="entry name" value="TM_PBP1_transp_TpRbsC_like"/>
    <property type="match status" value="1"/>
</dbReference>
<feature type="transmembrane region" description="Helical" evidence="6">
    <location>
        <begin position="162"/>
        <end position="179"/>
    </location>
</feature>
<organism evidence="7 8">
    <name type="scientific">Octadecabacter ascidiaceicola</name>
    <dbReference type="NCBI Taxonomy" id="1655543"/>
    <lineage>
        <taxon>Bacteria</taxon>
        <taxon>Pseudomonadati</taxon>
        <taxon>Pseudomonadota</taxon>
        <taxon>Alphaproteobacteria</taxon>
        <taxon>Rhodobacterales</taxon>
        <taxon>Roseobacteraceae</taxon>
        <taxon>Octadecabacter</taxon>
    </lineage>
</organism>
<evidence type="ECO:0000313" key="7">
    <source>
        <dbReference type="EMBL" id="SMX39121.1"/>
    </source>
</evidence>
<sequence>MDFFTIVQLGDASVRMAIPLLLACLAGLFSERAGIFDIGLEGKMLAAAFLSAAVSLASGNVWVGLLAGIGISITLSIIHGLASITFRGNQLISGVAINFFAAGLTVVIAQGWFAQGGRTPSLPKDARFNGLDFPGALTRVRDKMQASPGMQFYSEFVSGHSILVYLGLLTVPLSWWILYRTRFGLRLRAVGEAPEAVDTAGISVVRLRYSAVIIAGILCGIAGAYLSTAVQAGFTKDMTANRGFIALAALIFAKWRPWYALGACLLFGLFFAIDNRFQNIQLQVIWIMVLLVGSAAVMTVYALRREKIDVLVLGGLSVVLAAIALVTWFGTASGEGIGMIAALWETVKVPSQLIQSLPYLFVVIVLAGFVGKAIPPRAGGQPYVKER</sequence>
<dbReference type="GO" id="GO:0022857">
    <property type="term" value="F:transmembrane transporter activity"/>
    <property type="evidence" value="ECO:0007669"/>
    <property type="project" value="InterPro"/>
</dbReference>
<dbReference type="PANTHER" id="PTHR43370">
    <property type="entry name" value="SUGAR ABC TRANSPORTER INTEGRAL MEMBRANE PROTEIN-RELATED"/>
    <property type="match status" value="1"/>
</dbReference>
<dbReference type="RefSeq" id="WP_093996277.1">
    <property type="nucleotide sequence ID" value="NZ_FXYD01000003.1"/>
</dbReference>
<dbReference type="OrthoDB" id="9792579at2"/>
<dbReference type="AlphaFoldDB" id="A0A238K894"/>
<name>A0A238K894_9RHOB</name>
<keyword evidence="2" id="KW-1003">Cell membrane</keyword>
<accession>A0A238K894</accession>
<feature type="transmembrane region" description="Helical" evidence="6">
    <location>
        <begin position="310"/>
        <end position="332"/>
    </location>
</feature>
<dbReference type="EMBL" id="FXYD01000003">
    <property type="protein sequence ID" value="SMX39121.1"/>
    <property type="molecule type" value="Genomic_DNA"/>
</dbReference>
<evidence type="ECO:0000256" key="4">
    <source>
        <dbReference type="ARBA" id="ARBA00022989"/>
    </source>
</evidence>
<reference evidence="8" key="1">
    <citation type="submission" date="2017-05" db="EMBL/GenBank/DDBJ databases">
        <authorList>
            <person name="Rodrigo-Torres L."/>
            <person name="Arahal R. D."/>
            <person name="Lucena T."/>
        </authorList>
    </citation>
    <scope>NUCLEOTIDE SEQUENCE [LARGE SCALE GENOMIC DNA]</scope>
    <source>
        <strain evidence="8">CECT 8868</strain>
    </source>
</reference>